<organism evidence="6 7">
    <name type="scientific">Teladorsagia circumcincta</name>
    <name type="common">Brown stomach worm</name>
    <name type="synonym">Ostertagia circumcincta</name>
    <dbReference type="NCBI Taxonomy" id="45464"/>
    <lineage>
        <taxon>Eukaryota</taxon>
        <taxon>Metazoa</taxon>
        <taxon>Ecdysozoa</taxon>
        <taxon>Nematoda</taxon>
        <taxon>Chromadorea</taxon>
        <taxon>Rhabditida</taxon>
        <taxon>Rhabditina</taxon>
        <taxon>Rhabditomorpha</taxon>
        <taxon>Strongyloidea</taxon>
        <taxon>Trichostrongylidae</taxon>
        <taxon>Teladorsagia</taxon>
    </lineage>
</organism>
<feature type="region of interest" description="Disordered" evidence="5">
    <location>
        <begin position="207"/>
        <end position="249"/>
    </location>
</feature>
<protein>
    <recommendedName>
        <fullName evidence="8">Tubulin-tyrosine ligase family protein</fullName>
    </recommendedName>
</protein>
<dbReference type="GO" id="GO:0036064">
    <property type="term" value="C:ciliary basal body"/>
    <property type="evidence" value="ECO:0007669"/>
    <property type="project" value="TreeGrafter"/>
</dbReference>
<evidence type="ECO:0000256" key="4">
    <source>
        <dbReference type="ARBA" id="ARBA00022840"/>
    </source>
</evidence>
<dbReference type="GO" id="GO:0000226">
    <property type="term" value="P:microtubule cytoskeleton organization"/>
    <property type="evidence" value="ECO:0007669"/>
    <property type="project" value="TreeGrafter"/>
</dbReference>
<evidence type="ECO:0000256" key="5">
    <source>
        <dbReference type="SAM" id="MobiDB-lite"/>
    </source>
</evidence>
<proteinExistence type="inferred from homology"/>
<dbReference type="Pfam" id="PF03133">
    <property type="entry name" value="TTL"/>
    <property type="match status" value="1"/>
</dbReference>
<gene>
    <name evidence="6" type="ORF">TELCIR_04065</name>
</gene>
<evidence type="ECO:0000256" key="2">
    <source>
        <dbReference type="ARBA" id="ARBA00022598"/>
    </source>
</evidence>
<keyword evidence="2" id="KW-0436">Ligase</keyword>
<keyword evidence="4" id="KW-0067">ATP-binding</keyword>
<name>A0A2G9UUM7_TELCI</name>
<keyword evidence="3" id="KW-0547">Nucleotide-binding</keyword>
<evidence type="ECO:0000313" key="6">
    <source>
        <dbReference type="EMBL" id="PIO73948.1"/>
    </source>
</evidence>
<dbReference type="GO" id="GO:0015631">
    <property type="term" value="F:tubulin binding"/>
    <property type="evidence" value="ECO:0007669"/>
    <property type="project" value="TreeGrafter"/>
</dbReference>
<dbReference type="GO" id="GO:0070740">
    <property type="term" value="F:tubulin-glutamic acid ligase activity"/>
    <property type="evidence" value="ECO:0007669"/>
    <property type="project" value="TreeGrafter"/>
</dbReference>
<dbReference type="InterPro" id="IPR004344">
    <property type="entry name" value="TTL/TTLL_fam"/>
</dbReference>
<dbReference type="GO" id="GO:0019098">
    <property type="term" value="P:reproductive behavior"/>
    <property type="evidence" value="ECO:0007669"/>
    <property type="project" value="UniProtKB-ARBA"/>
</dbReference>
<dbReference type="OrthoDB" id="202825at2759"/>
<comment type="similarity">
    <text evidence="1">Belongs to the tubulin--tyrosine ligase family.</text>
</comment>
<dbReference type="Proteomes" id="UP000230423">
    <property type="component" value="Unassembled WGS sequence"/>
</dbReference>
<dbReference type="AlphaFoldDB" id="A0A2G9UUM7"/>
<evidence type="ECO:0000256" key="3">
    <source>
        <dbReference type="ARBA" id="ARBA00022741"/>
    </source>
</evidence>
<dbReference type="EMBL" id="KZ345358">
    <property type="protein sequence ID" value="PIO73948.1"/>
    <property type="molecule type" value="Genomic_DNA"/>
</dbReference>
<evidence type="ECO:0008006" key="8">
    <source>
        <dbReference type="Google" id="ProtNLM"/>
    </source>
</evidence>
<keyword evidence="7" id="KW-1185">Reference proteome</keyword>
<dbReference type="PANTHER" id="PTHR12241:SF154">
    <property type="entry name" value="TUBULIN POLYGLUTAMYLASE TTLL11"/>
    <property type="match status" value="1"/>
</dbReference>
<feature type="compositionally biased region" description="Basic and acidic residues" evidence="5">
    <location>
        <begin position="238"/>
        <end position="249"/>
    </location>
</feature>
<sequence>MQRKQINHQLASTRTCGTVRLQKTQRAKESRIFHHQADYGAVNIRISKRARVAIASQLVMLFLNDALKRYYPTGCIETLLSNGHMAVGKEADVMNRGADVAEASTEPMKAQQVQELRPKNSAHESEIDNASEWSLDESFEDLDCSSTIEQGCMGCDLSTASSGDSAAKAVAKVAPTPAQDVTLDVAAPDSGASLTKPIDTEEAVEISAGKSAPEVPMAADSTEEEKLLAGESASSQSENREYPNGRDDDQPCDIYWYSVVPTDMRGSVKSPRCRVNKFPGMTDLSKKVSLTHAIDSMRKIFPDDYKFYPPSFFLPAHFDQFKEFWHTELSRRRQNGLQGDLCFIVKPDDGSQGTGIYLINDPDQIKDVSEKQLVQVWSASALRNTVNRRRPTLTISTLTLLIIH</sequence>
<reference evidence="6 7" key="1">
    <citation type="submission" date="2015-09" db="EMBL/GenBank/DDBJ databases">
        <title>Draft genome of the parasitic nematode Teladorsagia circumcincta isolate WARC Sus (inbred).</title>
        <authorList>
            <person name="Mitreva M."/>
        </authorList>
    </citation>
    <scope>NUCLEOTIDE SEQUENCE [LARGE SCALE GENOMIC DNA]</scope>
    <source>
        <strain evidence="6 7">S</strain>
    </source>
</reference>
<accession>A0A2G9UUM7</accession>
<dbReference type="GO" id="GO:0005524">
    <property type="term" value="F:ATP binding"/>
    <property type="evidence" value="ECO:0007669"/>
    <property type="project" value="UniProtKB-KW"/>
</dbReference>
<dbReference type="PROSITE" id="PS51221">
    <property type="entry name" value="TTL"/>
    <property type="match status" value="1"/>
</dbReference>
<evidence type="ECO:0000256" key="1">
    <source>
        <dbReference type="ARBA" id="ARBA00006820"/>
    </source>
</evidence>
<evidence type="ECO:0000313" key="7">
    <source>
        <dbReference type="Proteomes" id="UP000230423"/>
    </source>
</evidence>
<dbReference type="PANTHER" id="PTHR12241">
    <property type="entry name" value="TUBULIN POLYGLUTAMYLASE"/>
    <property type="match status" value="1"/>
</dbReference>